<organism evidence="16 18">
    <name type="scientific">Brevibacillus composti</name>
    <dbReference type="NCBI Taxonomy" id="2796470"/>
    <lineage>
        <taxon>Bacteria</taxon>
        <taxon>Bacillati</taxon>
        <taxon>Bacillota</taxon>
        <taxon>Bacilli</taxon>
        <taxon>Bacillales</taxon>
        <taxon>Paenibacillaceae</taxon>
        <taxon>Brevibacillus</taxon>
    </lineage>
</organism>
<keyword evidence="7 13" id="KW-0547">Nucleotide-binding</keyword>
<dbReference type="EMBL" id="CP073708">
    <property type="protein sequence ID" value="QUO42440.1"/>
    <property type="molecule type" value="Genomic_DNA"/>
</dbReference>
<comment type="pathway">
    <text evidence="13">Carbohydrate metabolism; D-ribose degradation; D-ribose 5-phosphate from beta-D-ribopyranose: step 2/2.</text>
</comment>
<dbReference type="UniPathway" id="UPA00704">
    <property type="reaction ID" value="UER00715"/>
</dbReference>
<evidence type="ECO:0000256" key="3">
    <source>
        <dbReference type="ARBA" id="ARBA00016943"/>
    </source>
</evidence>
<dbReference type="Proteomes" id="UP000677234">
    <property type="component" value="Chromosome"/>
</dbReference>
<dbReference type="EMBL" id="CP066308">
    <property type="protein sequence ID" value="QQE75414.1"/>
    <property type="molecule type" value="Genomic_DNA"/>
</dbReference>
<dbReference type="RefSeq" id="WP_198828942.1">
    <property type="nucleotide sequence ID" value="NZ_CP066308.1"/>
</dbReference>
<dbReference type="UniPathway" id="UPA00916">
    <property type="reaction ID" value="UER00889"/>
</dbReference>
<keyword evidence="12 13" id="KW-0119">Carbohydrate metabolism</keyword>
<dbReference type="PANTHER" id="PTHR10584:SF166">
    <property type="entry name" value="RIBOKINASE"/>
    <property type="match status" value="1"/>
</dbReference>
<evidence type="ECO:0000256" key="7">
    <source>
        <dbReference type="ARBA" id="ARBA00022741"/>
    </source>
</evidence>
<comment type="subunit">
    <text evidence="13">Homodimer.</text>
</comment>
<evidence type="ECO:0000313" key="18">
    <source>
        <dbReference type="Proteomes" id="UP000595847"/>
    </source>
</evidence>
<keyword evidence="14" id="KW-0423">Lactose metabolism</keyword>
<gene>
    <name evidence="13 16" type="primary">rbsK</name>
    <name evidence="16" type="ORF">JD108_05730</name>
    <name evidence="17" type="ORF">KDJ56_05410</name>
</gene>
<dbReference type="InterPro" id="IPR017583">
    <property type="entry name" value="Tagatose/fructose_Pkinase"/>
</dbReference>
<dbReference type="InterPro" id="IPR029056">
    <property type="entry name" value="Ribokinase-like"/>
</dbReference>
<evidence type="ECO:0000256" key="14">
    <source>
        <dbReference type="PIRNR" id="PIRNR000535"/>
    </source>
</evidence>
<keyword evidence="9 13" id="KW-0067">ATP-binding</keyword>
<feature type="binding site" evidence="13">
    <location>
        <position position="137"/>
    </location>
    <ligand>
        <name>substrate</name>
    </ligand>
</feature>
<keyword evidence="8 13" id="KW-0418">Kinase</keyword>
<dbReference type="KEGG" id="bcop:JD108_05730"/>
<accession>A0A7T5EMK5</accession>
<dbReference type="HAMAP" id="MF_01987">
    <property type="entry name" value="Ribokinase"/>
    <property type="match status" value="1"/>
</dbReference>
<dbReference type="GO" id="GO:0019303">
    <property type="term" value="P:D-ribose catabolic process"/>
    <property type="evidence" value="ECO:0007669"/>
    <property type="project" value="UniProtKB-UniRule"/>
</dbReference>
<keyword evidence="19" id="KW-1185">Reference proteome</keyword>
<dbReference type="Pfam" id="PF00294">
    <property type="entry name" value="PfkB"/>
    <property type="match status" value="1"/>
</dbReference>
<dbReference type="Gene3D" id="3.40.1190.20">
    <property type="match status" value="1"/>
</dbReference>
<feature type="binding site" evidence="13">
    <location>
        <position position="282"/>
    </location>
    <ligand>
        <name>K(+)</name>
        <dbReference type="ChEBI" id="CHEBI:29103"/>
    </ligand>
</feature>
<feature type="binding site" evidence="13">
    <location>
        <begin position="10"/>
        <end position="12"/>
    </location>
    <ligand>
        <name>substrate</name>
    </ligand>
</feature>
<dbReference type="Proteomes" id="UP000595847">
    <property type="component" value="Chromosome"/>
</dbReference>
<sequence>MKIAVLGSLNMDLVAHVHHLPQPGETIISSRFQTIPGGKGANQAVAAARLGAKVRMIGKVGGDSYGEQLLEGLAEAGIDTEGIEREGTTGMALINVSDQGENQIVLVPGANNEVTVAYTAHHHDILTDCDVLLVQLEIPLDTVAYAVQTAHRLGKRIILNPAPAQPLPEEMLRCIDTLTPNETELELLTGMPVKTLPEIEAAAQKLLAKGPGRVIVTLGEKGALLARTDGTLHIPACQVAAIDTTAAGDAFTAAFAVAQSRGMADEEAIRFASKAAAIVVTRHGAQPSLPTLEEVEAFA</sequence>
<comment type="activity regulation">
    <text evidence="13">Activated by a monovalent cation that binds near, but not in, the active site. The most likely occupant of the site in vivo is potassium. Ion binding induces a conformational change that may alter substrate affinity.</text>
</comment>
<dbReference type="PRINTS" id="PR00990">
    <property type="entry name" value="RIBOKINASE"/>
</dbReference>
<comment type="cofactor">
    <cofactor evidence="13">
        <name>Mg(2+)</name>
        <dbReference type="ChEBI" id="CHEBI:18420"/>
    </cofactor>
    <text evidence="13">Requires a divalent cation, most likely magnesium in vivo, as an electrophilic catalyst to aid phosphoryl group transfer. It is the chelate of the metal and the nucleotide that is the actual substrate.</text>
</comment>
<dbReference type="CDD" id="cd01174">
    <property type="entry name" value="ribokinase"/>
    <property type="match status" value="1"/>
</dbReference>
<dbReference type="InterPro" id="IPR002139">
    <property type="entry name" value="Ribo/fructo_kinase"/>
</dbReference>
<evidence type="ECO:0000256" key="13">
    <source>
        <dbReference type="HAMAP-Rule" id="MF_01987"/>
    </source>
</evidence>
<feature type="domain" description="Carbohydrate kinase PfkB" evidence="15">
    <location>
        <begin position="2"/>
        <end position="291"/>
    </location>
</feature>
<comment type="similarity">
    <text evidence="1">Belongs to the carbohydrate kinase pfkB family.</text>
</comment>
<dbReference type="GO" id="GO:2001059">
    <property type="term" value="P:D-tagatose 6-phosphate catabolic process"/>
    <property type="evidence" value="ECO:0007669"/>
    <property type="project" value="UniProtKB-UniPathway"/>
</dbReference>
<dbReference type="GO" id="GO:0046872">
    <property type="term" value="F:metal ion binding"/>
    <property type="evidence" value="ECO:0007669"/>
    <property type="project" value="UniProtKB-KW"/>
</dbReference>
<dbReference type="InterPro" id="IPR011877">
    <property type="entry name" value="Ribokinase"/>
</dbReference>
<name>A0A7T5EMK5_9BACL</name>
<dbReference type="PIRSF" id="PIRSF000535">
    <property type="entry name" value="1PFK/6PFK/LacC"/>
    <property type="match status" value="1"/>
</dbReference>
<feature type="binding site" evidence="13">
    <location>
        <begin position="38"/>
        <end position="42"/>
    </location>
    <ligand>
        <name>substrate</name>
    </ligand>
</feature>
<dbReference type="EC" id="2.7.1.15" evidence="2 13"/>
<feature type="binding site" evidence="13">
    <location>
        <position position="245"/>
    </location>
    <ligand>
        <name>K(+)</name>
        <dbReference type="ChEBI" id="CHEBI:29103"/>
    </ligand>
</feature>
<evidence type="ECO:0000313" key="17">
    <source>
        <dbReference type="EMBL" id="QUO42440.1"/>
    </source>
</evidence>
<keyword evidence="4 13" id="KW-0963">Cytoplasm</keyword>
<evidence type="ECO:0000256" key="8">
    <source>
        <dbReference type="ARBA" id="ARBA00022777"/>
    </source>
</evidence>
<evidence type="ECO:0000256" key="12">
    <source>
        <dbReference type="ARBA" id="ARBA00023277"/>
    </source>
</evidence>
<keyword evidence="11 13" id="KW-0630">Potassium</keyword>
<feature type="binding site" evidence="13">
    <location>
        <position position="249"/>
    </location>
    <ligand>
        <name>substrate</name>
    </ligand>
</feature>
<evidence type="ECO:0000256" key="5">
    <source>
        <dbReference type="ARBA" id="ARBA00022679"/>
    </source>
</evidence>
<comment type="similarity">
    <text evidence="13">Belongs to the carbohydrate kinase PfkB family. Ribokinase subfamily.</text>
</comment>
<reference evidence="17" key="2">
    <citation type="submission" date="2021-04" db="EMBL/GenBank/DDBJ databases">
        <title>Brevibacillus composti FJAT-54423, complete genome.</title>
        <authorList>
            <person name="Tang R."/>
        </authorList>
    </citation>
    <scope>NUCLEOTIDE SEQUENCE</scope>
    <source>
        <strain evidence="17">FJAT-54424</strain>
    </source>
</reference>
<evidence type="ECO:0000256" key="10">
    <source>
        <dbReference type="ARBA" id="ARBA00022842"/>
    </source>
</evidence>
<dbReference type="SUPFAM" id="SSF53613">
    <property type="entry name" value="Ribokinase-like"/>
    <property type="match status" value="1"/>
</dbReference>
<evidence type="ECO:0000256" key="9">
    <source>
        <dbReference type="ARBA" id="ARBA00022840"/>
    </source>
</evidence>
<feature type="binding site" evidence="13">
    <location>
        <position position="243"/>
    </location>
    <ligand>
        <name>K(+)</name>
        <dbReference type="ChEBI" id="CHEBI:29103"/>
    </ligand>
</feature>
<reference evidence="16 18" key="1">
    <citation type="submission" date="2020-12" db="EMBL/GenBank/DDBJ databases">
        <title>strain FJAT-54423T represents a novel species of the genus Brevibacillus.</title>
        <authorList>
            <person name="Tang R."/>
        </authorList>
    </citation>
    <scope>NUCLEOTIDE SEQUENCE [LARGE SCALE GENOMIC DNA]</scope>
    <source>
        <strain evidence="16 18">FJAT-54423</strain>
    </source>
</reference>
<comment type="subcellular location">
    <subcellularLocation>
        <location evidence="13">Cytoplasm</location>
    </subcellularLocation>
</comment>
<feature type="binding site" evidence="13">
    <location>
        <position position="181"/>
    </location>
    <ligand>
        <name>ATP</name>
        <dbReference type="ChEBI" id="CHEBI:30616"/>
    </ligand>
</feature>
<dbReference type="InterPro" id="IPR002173">
    <property type="entry name" value="Carboh/pur_kinase_PfkB_CS"/>
</dbReference>
<evidence type="ECO:0000256" key="2">
    <source>
        <dbReference type="ARBA" id="ARBA00012035"/>
    </source>
</evidence>
<comment type="catalytic activity">
    <reaction evidence="14">
        <text>D-tagatofuranose 6-phosphate + ATP = D-tagatofuranose 1,6-bisphosphate + ADP + H(+)</text>
        <dbReference type="Rhea" id="RHEA:12420"/>
        <dbReference type="ChEBI" id="CHEBI:15378"/>
        <dbReference type="ChEBI" id="CHEBI:30616"/>
        <dbReference type="ChEBI" id="CHEBI:58694"/>
        <dbReference type="ChEBI" id="CHEBI:58695"/>
        <dbReference type="ChEBI" id="CHEBI:456216"/>
        <dbReference type="EC" id="2.7.1.144"/>
    </reaction>
</comment>
<evidence type="ECO:0000259" key="15">
    <source>
        <dbReference type="Pfam" id="PF00294"/>
    </source>
</evidence>
<keyword evidence="5 13" id="KW-0808">Transferase</keyword>
<proteinExistence type="inferred from homology"/>
<evidence type="ECO:0000313" key="16">
    <source>
        <dbReference type="EMBL" id="QQE75414.1"/>
    </source>
</evidence>
<dbReference type="GO" id="GO:0005988">
    <property type="term" value="P:lactose metabolic process"/>
    <property type="evidence" value="ECO:0007669"/>
    <property type="project" value="UniProtKB-KW"/>
</dbReference>
<comment type="pathway">
    <text evidence="14">Carbohydrate metabolism; D-tagatose 6-phosphate degradation; D-glyceraldehyde 3-phosphate and glycerone phosphate from D-tagatose 6-phosphate: step 1/2.</text>
</comment>
<comment type="catalytic activity">
    <reaction evidence="13">
        <text>D-ribose + ATP = D-ribose 5-phosphate + ADP + H(+)</text>
        <dbReference type="Rhea" id="RHEA:13697"/>
        <dbReference type="ChEBI" id="CHEBI:15378"/>
        <dbReference type="ChEBI" id="CHEBI:30616"/>
        <dbReference type="ChEBI" id="CHEBI:47013"/>
        <dbReference type="ChEBI" id="CHEBI:78346"/>
        <dbReference type="ChEBI" id="CHEBI:456216"/>
        <dbReference type="EC" id="2.7.1.15"/>
    </reaction>
</comment>
<dbReference type="AlphaFoldDB" id="A0A7T5EMK5"/>
<dbReference type="GO" id="GO:0009024">
    <property type="term" value="F:tagatose-6-phosphate kinase activity"/>
    <property type="evidence" value="ECO:0007669"/>
    <property type="project" value="UniProtKB-EC"/>
</dbReference>
<keyword evidence="6 13" id="KW-0479">Metal-binding</keyword>
<feature type="binding site" evidence="13">
    <location>
        <position position="288"/>
    </location>
    <ligand>
        <name>K(+)</name>
        <dbReference type="ChEBI" id="CHEBI:29103"/>
    </ligand>
</feature>
<feature type="binding site" evidence="13">
    <location>
        <position position="284"/>
    </location>
    <ligand>
        <name>K(+)</name>
        <dbReference type="ChEBI" id="CHEBI:29103"/>
    </ligand>
</feature>
<feature type="active site" description="Proton acceptor" evidence="13">
    <location>
        <position position="249"/>
    </location>
</feature>
<feature type="binding site" evidence="13">
    <location>
        <position position="279"/>
    </location>
    <ligand>
        <name>K(+)</name>
        <dbReference type="ChEBI" id="CHEBI:29103"/>
    </ligand>
</feature>
<evidence type="ECO:0000256" key="4">
    <source>
        <dbReference type="ARBA" id="ARBA00022490"/>
    </source>
</evidence>
<dbReference type="PANTHER" id="PTHR10584">
    <property type="entry name" value="SUGAR KINASE"/>
    <property type="match status" value="1"/>
</dbReference>
<dbReference type="InterPro" id="IPR011611">
    <property type="entry name" value="PfkB_dom"/>
</dbReference>
<evidence type="ECO:0000313" key="19">
    <source>
        <dbReference type="Proteomes" id="UP000677234"/>
    </source>
</evidence>
<comment type="function">
    <text evidence="13">Catalyzes the phosphorylation of ribose at O-5 in a reaction requiring ATP and magnesium. The resulting D-ribose-5-phosphate can then be used either for sythesis of nucleotides, histidine, and tryptophan, or as a component of the pentose phosphate pathway.</text>
</comment>
<dbReference type="NCBIfam" id="TIGR02152">
    <property type="entry name" value="D_ribokin_bact"/>
    <property type="match status" value="1"/>
</dbReference>
<feature type="binding site" evidence="13">
    <location>
        <begin position="217"/>
        <end position="222"/>
    </location>
    <ligand>
        <name>ATP</name>
        <dbReference type="ChEBI" id="CHEBI:30616"/>
    </ligand>
</feature>
<feature type="binding site" evidence="13">
    <location>
        <begin position="248"/>
        <end position="249"/>
    </location>
    <ligand>
        <name>ATP</name>
        <dbReference type="ChEBI" id="CHEBI:30616"/>
    </ligand>
</feature>
<evidence type="ECO:0000256" key="11">
    <source>
        <dbReference type="ARBA" id="ARBA00022958"/>
    </source>
</evidence>
<keyword evidence="10 13" id="KW-0460">Magnesium</keyword>
<dbReference type="GO" id="GO:0004747">
    <property type="term" value="F:ribokinase activity"/>
    <property type="evidence" value="ECO:0007669"/>
    <property type="project" value="UniProtKB-UniRule"/>
</dbReference>
<dbReference type="PROSITE" id="PS00584">
    <property type="entry name" value="PFKB_KINASES_2"/>
    <property type="match status" value="1"/>
</dbReference>
<dbReference type="GO" id="GO:0005829">
    <property type="term" value="C:cytosol"/>
    <property type="evidence" value="ECO:0007669"/>
    <property type="project" value="TreeGrafter"/>
</dbReference>
<protein>
    <recommendedName>
        <fullName evidence="3 13">Ribokinase</fullName>
        <shortName evidence="13">RK</shortName>
        <ecNumber evidence="2 13">2.7.1.15</ecNumber>
    </recommendedName>
</protein>
<dbReference type="FunFam" id="3.40.1190.20:FF:000012">
    <property type="entry name" value="Ribokinase"/>
    <property type="match status" value="1"/>
</dbReference>
<dbReference type="GO" id="GO:0005524">
    <property type="term" value="F:ATP binding"/>
    <property type="evidence" value="ECO:0007669"/>
    <property type="project" value="UniProtKB-UniRule"/>
</dbReference>
<evidence type="ECO:0000256" key="1">
    <source>
        <dbReference type="ARBA" id="ARBA00005380"/>
    </source>
</evidence>
<comment type="caution">
    <text evidence="13">Lacks conserved residue(s) required for the propagation of feature annotation.</text>
</comment>
<comment type="similarity">
    <text evidence="14">Belongs to the carbohydrate kinase PfkB family. LacC subfamily.</text>
</comment>
<evidence type="ECO:0000256" key="6">
    <source>
        <dbReference type="ARBA" id="ARBA00022723"/>
    </source>
</evidence>